<evidence type="ECO:0000256" key="2">
    <source>
        <dbReference type="ARBA" id="ARBA00023125"/>
    </source>
</evidence>
<dbReference type="SUPFAM" id="SSF46689">
    <property type="entry name" value="Homeodomain-like"/>
    <property type="match status" value="1"/>
</dbReference>
<dbReference type="RefSeq" id="WP_303498336.1">
    <property type="nucleotide sequence ID" value="NZ_JAUOPU010000002.1"/>
</dbReference>
<evidence type="ECO:0000259" key="4">
    <source>
        <dbReference type="PROSITE" id="PS01124"/>
    </source>
</evidence>
<dbReference type="Pfam" id="PF12833">
    <property type="entry name" value="HTH_18"/>
    <property type="match status" value="1"/>
</dbReference>
<feature type="domain" description="HTH araC/xylS-type" evidence="4">
    <location>
        <begin position="234"/>
        <end position="332"/>
    </location>
</feature>
<name>A0AAW7Y2P6_9GAMM</name>
<keyword evidence="3" id="KW-0804">Transcription</keyword>
<organism evidence="5 6">
    <name type="scientific">Photobacterium sanguinicancri</name>
    <dbReference type="NCBI Taxonomy" id="875932"/>
    <lineage>
        <taxon>Bacteria</taxon>
        <taxon>Pseudomonadati</taxon>
        <taxon>Pseudomonadota</taxon>
        <taxon>Gammaproteobacteria</taxon>
        <taxon>Vibrionales</taxon>
        <taxon>Vibrionaceae</taxon>
        <taxon>Photobacterium</taxon>
    </lineage>
</organism>
<dbReference type="AlphaFoldDB" id="A0AAW7Y2P6"/>
<evidence type="ECO:0000313" key="6">
    <source>
        <dbReference type="Proteomes" id="UP001170624"/>
    </source>
</evidence>
<dbReference type="InterPro" id="IPR009057">
    <property type="entry name" value="Homeodomain-like_sf"/>
</dbReference>
<dbReference type="Proteomes" id="UP001170624">
    <property type="component" value="Unassembled WGS sequence"/>
</dbReference>
<comment type="caution">
    <text evidence="5">The sequence shown here is derived from an EMBL/GenBank/DDBJ whole genome shotgun (WGS) entry which is preliminary data.</text>
</comment>
<evidence type="ECO:0000256" key="3">
    <source>
        <dbReference type="ARBA" id="ARBA00023163"/>
    </source>
</evidence>
<proteinExistence type="predicted"/>
<reference evidence="5" key="1">
    <citation type="submission" date="2023-07" db="EMBL/GenBank/DDBJ databases">
        <title>Genome content predicts the carbon catabolic preferences of heterotrophic bacteria.</title>
        <authorList>
            <person name="Gralka M."/>
        </authorList>
    </citation>
    <scope>NUCLEOTIDE SEQUENCE</scope>
    <source>
        <strain evidence="5">G2M05</strain>
    </source>
</reference>
<dbReference type="PROSITE" id="PS01124">
    <property type="entry name" value="HTH_ARAC_FAMILY_2"/>
    <property type="match status" value="1"/>
</dbReference>
<dbReference type="InterPro" id="IPR018060">
    <property type="entry name" value="HTH_AraC"/>
</dbReference>
<dbReference type="GO" id="GO:0005829">
    <property type="term" value="C:cytosol"/>
    <property type="evidence" value="ECO:0007669"/>
    <property type="project" value="TreeGrafter"/>
</dbReference>
<accession>A0AAW7Y2P6</accession>
<dbReference type="PANTHER" id="PTHR47894">
    <property type="entry name" value="HTH-TYPE TRANSCRIPTIONAL REGULATOR GADX"/>
    <property type="match status" value="1"/>
</dbReference>
<keyword evidence="2" id="KW-0238">DNA-binding</keyword>
<keyword evidence="1" id="KW-0805">Transcription regulation</keyword>
<evidence type="ECO:0000256" key="1">
    <source>
        <dbReference type="ARBA" id="ARBA00023015"/>
    </source>
</evidence>
<evidence type="ECO:0000313" key="5">
    <source>
        <dbReference type="EMBL" id="MDO6541573.1"/>
    </source>
</evidence>
<dbReference type="InterPro" id="IPR020449">
    <property type="entry name" value="Tscrpt_reg_AraC-type_HTH"/>
</dbReference>
<gene>
    <name evidence="5" type="ORF">Q4568_03460</name>
</gene>
<dbReference type="PRINTS" id="PR00032">
    <property type="entry name" value="HTHARAC"/>
</dbReference>
<dbReference type="PANTHER" id="PTHR47894:SF4">
    <property type="entry name" value="HTH-TYPE TRANSCRIPTIONAL REGULATOR GADX"/>
    <property type="match status" value="1"/>
</dbReference>
<dbReference type="GO" id="GO:0003700">
    <property type="term" value="F:DNA-binding transcription factor activity"/>
    <property type="evidence" value="ECO:0007669"/>
    <property type="project" value="InterPro"/>
</dbReference>
<protein>
    <submittedName>
        <fullName evidence="5">Helix-turn-helix transcriptional regulator</fullName>
    </submittedName>
</protein>
<dbReference type="Gene3D" id="1.10.10.60">
    <property type="entry name" value="Homeodomain-like"/>
    <property type="match status" value="1"/>
</dbReference>
<sequence>MVENREIALVKREDIALFSQLFKTLDHNMYVLLKESRIPNDLHSIDSRYDYLPENALKNLIQILGSRTTPDQFGLLVWSVCHDVYIPRLLEKLTHSSSLKAALDECCVLLQQSATGSKVYTQQRGGKWWLVRDKPFNHDLSFQYAELFSVIFIHELLLTLTSGKWSASELALQSHDADIFRSFKPLINTQLYTARSVMAVAIPEEMMLSPIHLSSRASFSDSTTDSIKADSFVAVFKLAIRPYLSMGKLSIKWASDILGINVRTLQRRLEKEGAIYSDIIEEMVLEQIIDLICNTDLSLTSIASKMGYTDSAHFTRAFKRQMQMTPSQYRKLNRSK</sequence>
<dbReference type="SMART" id="SM00342">
    <property type="entry name" value="HTH_ARAC"/>
    <property type="match status" value="1"/>
</dbReference>
<dbReference type="EMBL" id="JAUOPU010000002">
    <property type="protein sequence ID" value="MDO6541573.1"/>
    <property type="molecule type" value="Genomic_DNA"/>
</dbReference>
<dbReference type="GO" id="GO:0000976">
    <property type="term" value="F:transcription cis-regulatory region binding"/>
    <property type="evidence" value="ECO:0007669"/>
    <property type="project" value="TreeGrafter"/>
</dbReference>